<dbReference type="Pfam" id="PF00551">
    <property type="entry name" value="Formyl_trans_N"/>
    <property type="match status" value="1"/>
</dbReference>
<dbReference type="Gene3D" id="3.40.50.12230">
    <property type="match status" value="1"/>
</dbReference>
<dbReference type="OrthoDB" id="10268103at2759"/>
<evidence type="ECO:0000313" key="4">
    <source>
        <dbReference type="Proteomes" id="UP000054567"/>
    </source>
</evidence>
<dbReference type="Proteomes" id="UP000054567">
    <property type="component" value="Unassembled WGS sequence"/>
</dbReference>
<dbReference type="SUPFAM" id="SSF53328">
    <property type="entry name" value="Formyltransferase"/>
    <property type="match status" value="1"/>
</dbReference>
<dbReference type="EC" id="2.1.2.9" evidence="1"/>
<evidence type="ECO:0000313" key="3">
    <source>
        <dbReference type="EMBL" id="KMM73390.1"/>
    </source>
</evidence>
<dbReference type="InterPro" id="IPR002376">
    <property type="entry name" value="Formyl_transf_N"/>
</dbReference>
<organism evidence="3 4">
    <name type="scientific">Coccidioides posadasii RMSCC 3488</name>
    <dbReference type="NCBI Taxonomy" id="454284"/>
    <lineage>
        <taxon>Eukaryota</taxon>
        <taxon>Fungi</taxon>
        <taxon>Dikarya</taxon>
        <taxon>Ascomycota</taxon>
        <taxon>Pezizomycotina</taxon>
        <taxon>Eurotiomycetes</taxon>
        <taxon>Eurotiomycetidae</taxon>
        <taxon>Onygenales</taxon>
        <taxon>Onygenaceae</taxon>
        <taxon>Coccidioides</taxon>
    </lineage>
</organism>
<evidence type="ECO:0000256" key="1">
    <source>
        <dbReference type="ARBA" id="ARBA00012261"/>
    </source>
</evidence>
<reference evidence="4" key="3">
    <citation type="journal article" date="2010" name="Genome Res.">
        <title>Population genomic sequencing of Coccidioides fungi reveals recent hybridization and transposon control.</title>
        <authorList>
            <person name="Neafsey D.E."/>
            <person name="Barker B.M."/>
            <person name="Sharpton T.J."/>
            <person name="Stajich J.E."/>
            <person name="Park D.J."/>
            <person name="Whiston E."/>
            <person name="Hung C.-Y."/>
            <person name="McMahan C."/>
            <person name="White J."/>
            <person name="Sykes S."/>
            <person name="Heiman D."/>
            <person name="Young S."/>
            <person name="Zeng Q."/>
            <person name="Abouelleil A."/>
            <person name="Aftuck L."/>
            <person name="Bessette D."/>
            <person name="Brown A."/>
            <person name="FitzGerald M."/>
            <person name="Lui A."/>
            <person name="Macdonald J.P."/>
            <person name="Priest M."/>
            <person name="Orbach M.J."/>
            <person name="Galgiani J.N."/>
            <person name="Kirkland T.N."/>
            <person name="Cole G.T."/>
            <person name="Birren B.W."/>
            <person name="Henn M.R."/>
            <person name="Taylor J.W."/>
            <person name="Rounsley S.D."/>
        </authorList>
    </citation>
    <scope>NUCLEOTIDE SEQUENCE [LARGE SCALE GENOMIC DNA]</scope>
    <source>
        <strain evidence="4">RMSCC 3488</strain>
    </source>
</reference>
<dbReference type="EMBL" id="DS268114">
    <property type="protein sequence ID" value="KMM73390.1"/>
    <property type="molecule type" value="Genomic_DNA"/>
</dbReference>
<accession>A0A0J6FVC1</accession>
<protein>
    <recommendedName>
        <fullName evidence="1">methionyl-tRNA formyltransferase</fullName>
        <ecNumber evidence="1">2.1.2.9</ecNumber>
    </recommendedName>
</protein>
<dbReference type="GO" id="GO:0005739">
    <property type="term" value="C:mitochondrion"/>
    <property type="evidence" value="ECO:0007669"/>
    <property type="project" value="TreeGrafter"/>
</dbReference>
<dbReference type="AlphaFoldDB" id="A0A0J6FVC1"/>
<dbReference type="VEuPathDB" id="FungiDB:CPAG_09679"/>
<sequence length="398" mass="44016">MILIRSSRCFALGRSYLFSKQRYSRHSSTKYCEPLRILFCGSDEISIASLQALHAEHSKSPETIASIDVVCRPGKRVGRGLKRIREVPIKAVAENLSLPIHEIDTFTGWTPPQPQQGPCNLIVAVSFGLRVPPRILGAARYGGLNIHPSLLPDFRGPAPIHHTLLAAEKTTGITLQTLHESKFDYGLILDQTKFDIPEPESCDVQGLVKIAADKGAQVLINGIRDRLFVPPLEPVLQPTVVPETALRHAAKIGPEDRHVEWSSWTWDRIRRHHKVLGSLWNYASVSGTSKSTGSSLRKRIIFADMEAVPPDFILEFVSGIEPGIPFAVAGNSSVLDKDRPIYVLTSDRKLVKINQIKVEGDKTKGAYAAALKAKAIQPLAHRGMSDETLISKFYEPLH</sequence>
<dbReference type="InterPro" id="IPR036477">
    <property type="entry name" value="Formyl_transf_N_sf"/>
</dbReference>
<name>A0A0J6FVC1_COCPO</name>
<dbReference type="InterPro" id="IPR041711">
    <property type="entry name" value="Met-tRNA-FMT_N"/>
</dbReference>
<evidence type="ECO:0000259" key="2">
    <source>
        <dbReference type="Pfam" id="PF00551"/>
    </source>
</evidence>
<reference evidence="4" key="2">
    <citation type="journal article" date="2009" name="Genome Res.">
        <title>Comparative genomic analyses of the human fungal pathogens Coccidioides and their relatives.</title>
        <authorList>
            <person name="Sharpton T.J."/>
            <person name="Stajich J.E."/>
            <person name="Rounsley S.D."/>
            <person name="Gardner M.J."/>
            <person name="Wortman J.R."/>
            <person name="Jordar V.S."/>
            <person name="Maiti R."/>
            <person name="Kodira C.D."/>
            <person name="Neafsey D.E."/>
            <person name="Zeng Q."/>
            <person name="Hung C.-Y."/>
            <person name="McMahan C."/>
            <person name="Muszewska A."/>
            <person name="Grynberg M."/>
            <person name="Mandel M.A."/>
            <person name="Kellner E.M."/>
            <person name="Barker B.M."/>
            <person name="Galgiani J.N."/>
            <person name="Orbach M.J."/>
            <person name="Kirkland T.N."/>
            <person name="Cole G.T."/>
            <person name="Henn M.R."/>
            <person name="Birren B.W."/>
            <person name="Taylor J.W."/>
        </authorList>
    </citation>
    <scope>NUCLEOTIDE SEQUENCE [LARGE SCALE GENOMIC DNA]</scope>
    <source>
        <strain evidence="4">RMSCC 3488</strain>
    </source>
</reference>
<reference evidence="3 4" key="1">
    <citation type="submission" date="2007-06" db="EMBL/GenBank/DDBJ databases">
        <title>The Genome Sequence of Coccidioides posadasii RMSCC_3488.</title>
        <authorList>
            <consortium name="Coccidioides Genome Resources Consortium"/>
            <consortium name="The Broad Institute Genome Sequencing Platform"/>
            <person name="Henn M.R."/>
            <person name="Sykes S."/>
            <person name="Young S."/>
            <person name="Jaffe D."/>
            <person name="Berlin A."/>
            <person name="Alvarez P."/>
            <person name="Butler J."/>
            <person name="Gnerre S."/>
            <person name="Grabherr M."/>
            <person name="Mauceli E."/>
            <person name="Brockman W."/>
            <person name="Kodira C."/>
            <person name="Alvarado L."/>
            <person name="Zeng Q."/>
            <person name="Crawford M."/>
            <person name="Antoine C."/>
            <person name="Devon K."/>
            <person name="Galgiani J."/>
            <person name="Orsborn K."/>
            <person name="Lewis M.L."/>
            <person name="Nusbaum C."/>
            <person name="Galagan J."/>
            <person name="Birren B."/>
        </authorList>
    </citation>
    <scope>NUCLEOTIDE SEQUENCE [LARGE SCALE GENOMIC DNA]</scope>
    <source>
        <strain evidence="3 4">RMSCC 3488</strain>
    </source>
</reference>
<dbReference type="PANTHER" id="PTHR11138">
    <property type="entry name" value="METHIONYL-TRNA FORMYLTRANSFERASE"/>
    <property type="match status" value="1"/>
</dbReference>
<feature type="domain" description="Formyl transferase N-terminal" evidence="2">
    <location>
        <begin position="36"/>
        <end position="201"/>
    </location>
</feature>
<dbReference type="CDD" id="cd08646">
    <property type="entry name" value="FMT_core_Met-tRNA-FMT_N"/>
    <property type="match status" value="1"/>
</dbReference>
<dbReference type="GO" id="GO:0004479">
    <property type="term" value="F:methionyl-tRNA formyltransferase activity"/>
    <property type="evidence" value="ECO:0007669"/>
    <property type="project" value="UniProtKB-EC"/>
</dbReference>
<dbReference type="PANTHER" id="PTHR11138:SF5">
    <property type="entry name" value="METHIONYL-TRNA FORMYLTRANSFERASE, MITOCHONDRIAL"/>
    <property type="match status" value="1"/>
</dbReference>
<gene>
    <name evidence="3" type="ORF">CPAG_09679</name>
</gene>
<proteinExistence type="predicted"/>